<dbReference type="CDD" id="cd03124">
    <property type="entry name" value="alpha_CA_prokaryotic_like"/>
    <property type="match status" value="1"/>
</dbReference>
<dbReference type="PANTHER" id="PTHR18952">
    <property type="entry name" value="CARBONIC ANHYDRASE"/>
    <property type="match status" value="1"/>
</dbReference>
<dbReference type="EMBL" id="JBHTCM010000006">
    <property type="protein sequence ID" value="MFC7332574.1"/>
    <property type="molecule type" value="Genomic_DNA"/>
</dbReference>
<dbReference type="InterPro" id="IPR041891">
    <property type="entry name" value="Alpha_CA_prokaryot-like"/>
</dbReference>
<evidence type="ECO:0000313" key="9">
    <source>
        <dbReference type="EMBL" id="MFC7332574.1"/>
    </source>
</evidence>
<dbReference type="PROSITE" id="PS51144">
    <property type="entry name" value="ALPHA_CA_2"/>
    <property type="match status" value="1"/>
</dbReference>
<comment type="catalytic activity">
    <reaction evidence="6">
        <text>hydrogencarbonate + H(+) = CO2 + H2O</text>
        <dbReference type="Rhea" id="RHEA:10748"/>
        <dbReference type="ChEBI" id="CHEBI:15377"/>
        <dbReference type="ChEBI" id="CHEBI:15378"/>
        <dbReference type="ChEBI" id="CHEBI:16526"/>
        <dbReference type="ChEBI" id="CHEBI:17544"/>
        <dbReference type="EC" id="4.2.1.1"/>
    </reaction>
</comment>
<evidence type="ECO:0000256" key="6">
    <source>
        <dbReference type="ARBA" id="ARBA00048348"/>
    </source>
</evidence>
<proteinExistence type="inferred from homology"/>
<comment type="similarity">
    <text evidence="1">Belongs to the alpha-carbonic anhydrase family.</text>
</comment>
<dbReference type="InterPro" id="IPR023561">
    <property type="entry name" value="Carbonic_anhydrase_a-class"/>
</dbReference>
<dbReference type="SMART" id="SM01057">
    <property type="entry name" value="Carb_anhydrase"/>
    <property type="match status" value="1"/>
</dbReference>
<comment type="caution">
    <text evidence="9">The sequence shown here is derived from an EMBL/GenBank/DDBJ whole genome shotgun (WGS) entry which is preliminary data.</text>
</comment>
<gene>
    <name evidence="9" type="ORF">ACFQPS_05315</name>
</gene>
<organism evidence="9 10">
    <name type="scientific">Rhodocista pekingensis</name>
    <dbReference type="NCBI Taxonomy" id="201185"/>
    <lineage>
        <taxon>Bacteria</taxon>
        <taxon>Pseudomonadati</taxon>
        <taxon>Pseudomonadota</taxon>
        <taxon>Alphaproteobacteria</taxon>
        <taxon>Rhodospirillales</taxon>
        <taxon>Azospirillaceae</taxon>
        <taxon>Rhodocista</taxon>
    </lineage>
</organism>
<feature type="chain" id="PRO_5046439726" description="carbonic anhydrase" evidence="7">
    <location>
        <begin position="23"/>
        <end position="264"/>
    </location>
</feature>
<dbReference type="PANTHER" id="PTHR18952:SF265">
    <property type="entry name" value="CARBONIC ANHYDRASE"/>
    <property type="match status" value="1"/>
</dbReference>
<keyword evidence="3" id="KW-0479">Metal-binding</keyword>
<evidence type="ECO:0000256" key="5">
    <source>
        <dbReference type="ARBA" id="ARBA00023239"/>
    </source>
</evidence>
<evidence type="ECO:0000259" key="8">
    <source>
        <dbReference type="PROSITE" id="PS51144"/>
    </source>
</evidence>
<dbReference type="SUPFAM" id="SSF51069">
    <property type="entry name" value="Carbonic anhydrase"/>
    <property type="match status" value="1"/>
</dbReference>
<name>A0ABW2KSX6_9PROT</name>
<feature type="signal peptide" evidence="7">
    <location>
        <begin position="1"/>
        <end position="22"/>
    </location>
</feature>
<dbReference type="Pfam" id="PF00194">
    <property type="entry name" value="Carb_anhydrase"/>
    <property type="match status" value="1"/>
</dbReference>
<dbReference type="RefSeq" id="WP_377357067.1">
    <property type="nucleotide sequence ID" value="NZ_JBHTCM010000006.1"/>
</dbReference>
<accession>A0ABW2KSX6</accession>
<evidence type="ECO:0000256" key="2">
    <source>
        <dbReference type="ARBA" id="ARBA00012925"/>
    </source>
</evidence>
<keyword evidence="7" id="KW-0732">Signal</keyword>
<protein>
    <recommendedName>
        <fullName evidence="2">carbonic anhydrase</fullName>
        <ecNumber evidence="2">4.2.1.1</ecNumber>
    </recommendedName>
</protein>
<dbReference type="InterPro" id="IPR036398">
    <property type="entry name" value="CA_dom_sf"/>
</dbReference>
<evidence type="ECO:0000256" key="4">
    <source>
        <dbReference type="ARBA" id="ARBA00022833"/>
    </source>
</evidence>
<evidence type="ECO:0000256" key="3">
    <source>
        <dbReference type="ARBA" id="ARBA00022723"/>
    </source>
</evidence>
<evidence type="ECO:0000313" key="10">
    <source>
        <dbReference type="Proteomes" id="UP001596456"/>
    </source>
</evidence>
<evidence type="ECO:0000256" key="7">
    <source>
        <dbReference type="SAM" id="SignalP"/>
    </source>
</evidence>
<feature type="domain" description="Alpha-carbonic anhydrase" evidence="8">
    <location>
        <begin position="40"/>
        <end position="262"/>
    </location>
</feature>
<dbReference type="InterPro" id="IPR001148">
    <property type="entry name" value="CA_dom"/>
</dbReference>
<evidence type="ECO:0000256" key="1">
    <source>
        <dbReference type="ARBA" id="ARBA00010718"/>
    </source>
</evidence>
<dbReference type="EC" id="4.2.1.1" evidence="2"/>
<keyword evidence="4" id="KW-0862">Zinc</keyword>
<reference evidence="10" key="1">
    <citation type="journal article" date="2019" name="Int. J. Syst. Evol. Microbiol.">
        <title>The Global Catalogue of Microorganisms (GCM) 10K type strain sequencing project: providing services to taxonomists for standard genome sequencing and annotation.</title>
        <authorList>
            <consortium name="The Broad Institute Genomics Platform"/>
            <consortium name="The Broad Institute Genome Sequencing Center for Infectious Disease"/>
            <person name="Wu L."/>
            <person name="Ma J."/>
        </authorList>
    </citation>
    <scope>NUCLEOTIDE SEQUENCE [LARGE SCALE GENOMIC DNA]</scope>
    <source>
        <strain evidence="10">CGMCC 1.16275</strain>
    </source>
</reference>
<dbReference type="Proteomes" id="UP001596456">
    <property type="component" value="Unassembled WGS sequence"/>
</dbReference>
<dbReference type="Gene3D" id="3.10.200.10">
    <property type="entry name" value="Alpha carbonic anhydrase"/>
    <property type="match status" value="1"/>
</dbReference>
<keyword evidence="10" id="KW-1185">Reference proteome</keyword>
<sequence>MTFPPLAPPLARRLALATSALALSGALSLAAAGASEHEHAHWGYAGAGAPAEWGRLSPDFAACETGRAQSPVDIVHAVPATLGPIAVHYQAGPMQVLNNGHTIQANAAPGSFIELEGGRYDLAQFHFHHPSEHAVDGKRAPMELHLVHRNAATGELAVLGVMIVPGAASPVLDAVWAAMPAQEGTAPDPVAVDPAGLLPADPAYFRYEGSLTTPPCSEVVHWITYKQPVTASDAQIERFAALYSDNARPLQPLNRRFILESAGR</sequence>
<keyword evidence="5" id="KW-0456">Lyase</keyword>